<evidence type="ECO:0000313" key="4">
    <source>
        <dbReference type="Proteomes" id="UP000683925"/>
    </source>
</evidence>
<dbReference type="Proteomes" id="UP000683925">
    <property type="component" value="Unassembled WGS sequence"/>
</dbReference>
<dbReference type="OrthoDB" id="305628at2759"/>
<dbReference type="OMA" id="FQRQPIF"/>
<feature type="signal peptide" evidence="2">
    <location>
        <begin position="1"/>
        <end position="22"/>
    </location>
</feature>
<keyword evidence="4" id="KW-1185">Reference proteome</keyword>
<dbReference type="AlphaFoldDB" id="A0A8S1T3E9"/>
<name>A0A8S1T3E9_PAROT</name>
<sequence>MKYIYFSSLLIIKIIMYQQSITQPFQRQPIFVQTQYIAQQQIPRVQQQRSITPVLHKPNAYTVSFTSRDDFTQRGNNLPCNMISEDSQFMKALIEENQLLKQQVELKRIELQKIIEQYNQCQ</sequence>
<comment type="caution">
    <text evidence="3">The sequence shown here is derived from an EMBL/GenBank/DDBJ whole genome shotgun (WGS) entry which is preliminary data.</text>
</comment>
<gene>
    <name evidence="3" type="ORF">POCTA_138.1.T0190134</name>
</gene>
<evidence type="ECO:0000256" key="2">
    <source>
        <dbReference type="SAM" id="SignalP"/>
    </source>
</evidence>
<evidence type="ECO:0000313" key="3">
    <source>
        <dbReference type="EMBL" id="CAD8146843.1"/>
    </source>
</evidence>
<keyword evidence="2" id="KW-0732">Signal</keyword>
<dbReference type="EMBL" id="CAJJDP010000019">
    <property type="protein sequence ID" value="CAD8146843.1"/>
    <property type="molecule type" value="Genomic_DNA"/>
</dbReference>
<keyword evidence="1" id="KW-0175">Coiled coil</keyword>
<protein>
    <submittedName>
        <fullName evidence="3">Uncharacterized protein</fullName>
    </submittedName>
</protein>
<evidence type="ECO:0000256" key="1">
    <source>
        <dbReference type="SAM" id="Coils"/>
    </source>
</evidence>
<proteinExistence type="predicted"/>
<organism evidence="3 4">
    <name type="scientific">Paramecium octaurelia</name>
    <dbReference type="NCBI Taxonomy" id="43137"/>
    <lineage>
        <taxon>Eukaryota</taxon>
        <taxon>Sar</taxon>
        <taxon>Alveolata</taxon>
        <taxon>Ciliophora</taxon>
        <taxon>Intramacronucleata</taxon>
        <taxon>Oligohymenophorea</taxon>
        <taxon>Peniculida</taxon>
        <taxon>Parameciidae</taxon>
        <taxon>Paramecium</taxon>
    </lineage>
</organism>
<accession>A0A8S1T3E9</accession>
<feature type="coiled-coil region" evidence="1">
    <location>
        <begin position="90"/>
        <end position="117"/>
    </location>
</feature>
<feature type="chain" id="PRO_5035910485" evidence="2">
    <location>
        <begin position="23"/>
        <end position="122"/>
    </location>
</feature>
<reference evidence="3" key="1">
    <citation type="submission" date="2021-01" db="EMBL/GenBank/DDBJ databases">
        <authorList>
            <consortium name="Genoscope - CEA"/>
            <person name="William W."/>
        </authorList>
    </citation>
    <scope>NUCLEOTIDE SEQUENCE</scope>
</reference>